<dbReference type="InterPro" id="IPR040573">
    <property type="entry name" value="TSP_N"/>
</dbReference>
<dbReference type="Pfam" id="PF17804">
    <property type="entry name" value="TSP_NTD"/>
    <property type="match status" value="1"/>
</dbReference>
<keyword evidence="3" id="KW-0378">Hydrolase</keyword>
<evidence type="ECO:0000256" key="1">
    <source>
        <dbReference type="ARBA" id="ARBA00009179"/>
    </source>
</evidence>
<evidence type="ECO:0000256" key="5">
    <source>
        <dbReference type="SAM" id="SignalP"/>
    </source>
</evidence>
<protein>
    <submittedName>
        <fullName evidence="7">Carboxyl-terminal processing protease</fullName>
    </submittedName>
</protein>
<dbReference type="CDD" id="cd07560">
    <property type="entry name" value="Peptidase_S41_CPP"/>
    <property type="match status" value="1"/>
</dbReference>
<dbReference type="InterPro" id="IPR036034">
    <property type="entry name" value="PDZ_sf"/>
</dbReference>
<dbReference type="GO" id="GO:0008236">
    <property type="term" value="F:serine-type peptidase activity"/>
    <property type="evidence" value="ECO:0007669"/>
    <property type="project" value="UniProtKB-KW"/>
</dbReference>
<dbReference type="InterPro" id="IPR005151">
    <property type="entry name" value="Tail-specific_protease"/>
</dbReference>
<dbReference type="PANTHER" id="PTHR32060:SF22">
    <property type="entry name" value="CARBOXYL-TERMINAL-PROCESSING PEPTIDASE 3, CHLOROPLASTIC"/>
    <property type="match status" value="1"/>
</dbReference>
<dbReference type="RefSeq" id="WP_090838369.1">
    <property type="nucleotide sequence ID" value="NZ_FORM01000003.1"/>
</dbReference>
<dbReference type="CDD" id="cd00136">
    <property type="entry name" value="PDZ_canonical"/>
    <property type="match status" value="1"/>
</dbReference>
<evidence type="ECO:0000256" key="4">
    <source>
        <dbReference type="ARBA" id="ARBA00022825"/>
    </source>
</evidence>
<evidence type="ECO:0000313" key="7">
    <source>
        <dbReference type="EMBL" id="SFI92095.1"/>
    </source>
</evidence>
<evidence type="ECO:0000259" key="6">
    <source>
        <dbReference type="PROSITE" id="PS50106"/>
    </source>
</evidence>
<evidence type="ECO:0000256" key="3">
    <source>
        <dbReference type="ARBA" id="ARBA00022801"/>
    </source>
</evidence>
<keyword evidence="2 7" id="KW-0645">Protease</keyword>
<keyword evidence="5" id="KW-0732">Signal</keyword>
<dbReference type="GO" id="GO:0030288">
    <property type="term" value="C:outer membrane-bounded periplasmic space"/>
    <property type="evidence" value="ECO:0007669"/>
    <property type="project" value="TreeGrafter"/>
</dbReference>
<dbReference type="AlphaFoldDB" id="A0A1I3M5T0"/>
<feature type="chain" id="PRO_5011589573" evidence="5">
    <location>
        <begin position="19"/>
        <end position="681"/>
    </location>
</feature>
<dbReference type="InterPro" id="IPR020992">
    <property type="entry name" value="Tail_Prtase_C"/>
</dbReference>
<dbReference type="Pfam" id="PF11818">
    <property type="entry name" value="DUF3340"/>
    <property type="match status" value="1"/>
</dbReference>
<evidence type="ECO:0000313" key="8">
    <source>
        <dbReference type="Proteomes" id="UP000199559"/>
    </source>
</evidence>
<dbReference type="SUPFAM" id="SSF52096">
    <property type="entry name" value="ClpP/crotonase"/>
    <property type="match status" value="1"/>
</dbReference>
<proteinExistence type="inferred from homology"/>
<dbReference type="SUPFAM" id="SSF50156">
    <property type="entry name" value="PDZ domain-like"/>
    <property type="match status" value="1"/>
</dbReference>
<dbReference type="Proteomes" id="UP000199559">
    <property type="component" value="Unassembled WGS sequence"/>
</dbReference>
<dbReference type="PANTHER" id="PTHR32060">
    <property type="entry name" value="TAIL-SPECIFIC PROTEASE"/>
    <property type="match status" value="1"/>
</dbReference>
<comment type="similarity">
    <text evidence="1">Belongs to the peptidase S41A family.</text>
</comment>
<dbReference type="Gene3D" id="2.30.42.10">
    <property type="match status" value="1"/>
</dbReference>
<dbReference type="STRING" id="1144750.SAMN05443431_1038"/>
<dbReference type="GO" id="GO:0007165">
    <property type="term" value="P:signal transduction"/>
    <property type="evidence" value="ECO:0007669"/>
    <property type="project" value="TreeGrafter"/>
</dbReference>
<dbReference type="SMART" id="SM00245">
    <property type="entry name" value="TSPc"/>
    <property type="match status" value="1"/>
</dbReference>
<dbReference type="InterPro" id="IPR029045">
    <property type="entry name" value="ClpP/crotonase-like_dom_sf"/>
</dbReference>
<keyword evidence="8" id="KW-1185">Reference proteome</keyword>
<gene>
    <name evidence="7" type="ORF">SAMN05443431_1038</name>
</gene>
<dbReference type="GO" id="GO:0004175">
    <property type="term" value="F:endopeptidase activity"/>
    <property type="evidence" value="ECO:0007669"/>
    <property type="project" value="TreeGrafter"/>
</dbReference>
<dbReference type="PROSITE" id="PS50106">
    <property type="entry name" value="PDZ"/>
    <property type="match status" value="1"/>
</dbReference>
<feature type="signal peptide" evidence="5">
    <location>
        <begin position="1"/>
        <end position="18"/>
    </location>
</feature>
<dbReference type="EMBL" id="FORM01000003">
    <property type="protein sequence ID" value="SFI92095.1"/>
    <property type="molecule type" value="Genomic_DNA"/>
</dbReference>
<name>A0A1I3M5T0_9FLAO</name>
<dbReference type="InterPro" id="IPR001478">
    <property type="entry name" value="PDZ"/>
</dbReference>
<keyword evidence="4" id="KW-0720">Serine protease</keyword>
<sequence length="681" mass="76833">MYKHLLLLFLLSTSVSLAQSDSIFCKQLVAVKQLVKNNHYQPKVINDSLSKGVFNLFLKGLDPDKDYFLKTDIDQFKSDQLQFDNYLLSDNCDFLDTYKTVLSQRINDTKTILEQLNTTVPDYSGGLTLQYSPSKFITYPKDYQGLQKMLEKLVAYKVIANLLDSNDAIEVIKSNFSTLEVNARLDVIKNQLCKIEQFTNTSGGIDRYVKDAFINAYLEYHDPHSVFFNPTEKLIYETSLSSNQLSFGITTEKNKEGQIFIAEITPGSAAFNNGNLETDDIIMSLTANGVTLNTFCISNHEIEAFSNKEDHKTVSFLVKKKNGTEQTITITKTKIKVEDNAIKGYLLGENQDLGYIKIPSFYTNDESLNGRGISSDFAKELYKLQKQHIDALLIDLRFNGGGSMQEAMELVSMFIDQGPITIIETNLKETYTIRDSKRGTFFNKPVVVLVNSYSASASEFFASAMQDYNRALIVGSTTHGKSSAQSILALDDTGNLGFCKITVEKFYRITGQSHQATGVIPDIKLPSIYDNLDSGEGYLDYALTKDTVTPQMGFRPFKTVDYASIFSNNKQRLANNINFKDIAKNNLKLRASIFEKGEKYQLTLEGIKKTRETKSDLYFQIFPEQDDLPLIKVSNTKATQKLLDINKENQTLNADIITQLSKDIYIAESYTILKDLLNLKN</sequence>
<feature type="domain" description="PDZ" evidence="6">
    <location>
        <begin position="237"/>
        <end position="291"/>
    </location>
</feature>
<reference evidence="8" key="1">
    <citation type="submission" date="2016-10" db="EMBL/GenBank/DDBJ databases">
        <authorList>
            <person name="Varghese N."/>
            <person name="Submissions S."/>
        </authorList>
    </citation>
    <scope>NUCLEOTIDE SEQUENCE [LARGE SCALE GENOMIC DNA]</scope>
    <source>
        <strain evidence="8">DSM 28881</strain>
    </source>
</reference>
<dbReference type="InterPro" id="IPR004447">
    <property type="entry name" value="Peptidase_S41A"/>
</dbReference>
<evidence type="ECO:0000256" key="2">
    <source>
        <dbReference type="ARBA" id="ARBA00022670"/>
    </source>
</evidence>
<organism evidence="7 8">
    <name type="scientific">Olleya namhaensis</name>
    <dbReference type="NCBI Taxonomy" id="1144750"/>
    <lineage>
        <taxon>Bacteria</taxon>
        <taxon>Pseudomonadati</taxon>
        <taxon>Bacteroidota</taxon>
        <taxon>Flavobacteriia</taxon>
        <taxon>Flavobacteriales</taxon>
        <taxon>Flavobacteriaceae</taxon>
    </lineage>
</organism>
<accession>A0A1I3M5T0</accession>
<dbReference type="GO" id="GO:0006508">
    <property type="term" value="P:proteolysis"/>
    <property type="evidence" value="ECO:0007669"/>
    <property type="project" value="UniProtKB-KW"/>
</dbReference>
<dbReference type="Pfam" id="PF03572">
    <property type="entry name" value="Peptidase_S41"/>
    <property type="match status" value="1"/>
</dbReference>
<dbReference type="Gene3D" id="3.90.226.10">
    <property type="entry name" value="2-enoyl-CoA Hydratase, Chain A, domain 1"/>
    <property type="match status" value="1"/>
</dbReference>